<dbReference type="PROSITE" id="PS00070">
    <property type="entry name" value="ALDEHYDE_DEHYDR_CYS"/>
    <property type="match status" value="1"/>
</dbReference>
<dbReference type="Gene3D" id="3.40.309.10">
    <property type="entry name" value="Aldehyde Dehydrogenase, Chain A, domain 2"/>
    <property type="match status" value="1"/>
</dbReference>
<dbReference type="Proteomes" id="UP000324252">
    <property type="component" value="Unassembled WGS sequence"/>
</dbReference>
<dbReference type="RefSeq" id="WP_149789146.1">
    <property type="nucleotide sequence ID" value="NZ_FNIO01000007.1"/>
</dbReference>
<dbReference type="OrthoDB" id="9812625at2"/>
<dbReference type="Pfam" id="PF00171">
    <property type="entry name" value="Aldedh"/>
    <property type="match status" value="1"/>
</dbReference>
<dbReference type="PANTHER" id="PTHR42804">
    <property type="entry name" value="ALDEHYDE DEHYDROGENASE"/>
    <property type="match status" value="1"/>
</dbReference>
<gene>
    <name evidence="6" type="ORF">SAMN05444142_1089</name>
</gene>
<accession>A0A1H0L9T2</accession>
<dbReference type="InterPro" id="IPR016161">
    <property type="entry name" value="Ald_DH/histidinol_DH"/>
</dbReference>
<dbReference type="InterPro" id="IPR016160">
    <property type="entry name" value="Ald_DH_CS_CYS"/>
</dbReference>
<evidence type="ECO:0000256" key="4">
    <source>
        <dbReference type="ARBA" id="ARBA00049194"/>
    </source>
</evidence>
<dbReference type="SUPFAM" id="SSF53720">
    <property type="entry name" value="ALDH-like"/>
    <property type="match status" value="1"/>
</dbReference>
<name>A0A1H0L9T2_9RHOB</name>
<dbReference type="InterPro" id="IPR015590">
    <property type="entry name" value="Aldehyde_DH_dom"/>
</dbReference>
<feature type="domain" description="Aldehyde dehydrogenase" evidence="5">
    <location>
        <begin position="12"/>
        <end position="469"/>
    </location>
</feature>
<dbReference type="EMBL" id="FQZZ01000008">
    <property type="protein sequence ID" value="SHK69796.1"/>
    <property type="molecule type" value="Genomic_DNA"/>
</dbReference>
<evidence type="ECO:0000256" key="1">
    <source>
        <dbReference type="ARBA" id="ARBA00009986"/>
    </source>
</evidence>
<dbReference type="Gene3D" id="3.40.605.10">
    <property type="entry name" value="Aldehyde Dehydrogenase, Chain A, domain 1"/>
    <property type="match status" value="1"/>
</dbReference>
<keyword evidence="2" id="KW-0560">Oxidoreductase</keyword>
<organism evidence="6 7">
    <name type="scientific">Lutimaribacter pacificus</name>
    <dbReference type="NCBI Taxonomy" id="391948"/>
    <lineage>
        <taxon>Bacteria</taxon>
        <taxon>Pseudomonadati</taxon>
        <taxon>Pseudomonadota</taxon>
        <taxon>Alphaproteobacteria</taxon>
        <taxon>Rhodobacterales</taxon>
        <taxon>Roseobacteraceae</taxon>
        <taxon>Lutimaribacter</taxon>
    </lineage>
</organism>
<dbReference type="CDD" id="cd07138">
    <property type="entry name" value="ALDH_CddD_SSP0762"/>
    <property type="match status" value="1"/>
</dbReference>
<evidence type="ECO:0000313" key="7">
    <source>
        <dbReference type="Proteomes" id="UP000324252"/>
    </source>
</evidence>
<evidence type="ECO:0000256" key="3">
    <source>
        <dbReference type="ARBA" id="ARBA00024226"/>
    </source>
</evidence>
<dbReference type="InterPro" id="IPR016163">
    <property type="entry name" value="Ald_DH_C"/>
</dbReference>
<evidence type="ECO:0000256" key="2">
    <source>
        <dbReference type="ARBA" id="ARBA00023002"/>
    </source>
</evidence>
<proteinExistence type="inferred from homology"/>
<reference evidence="6 7" key="1">
    <citation type="submission" date="2016-11" db="EMBL/GenBank/DDBJ databases">
        <authorList>
            <person name="Varghese N."/>
            <person name="Submissions S."/>
        </authorList>
    </citation>
    <scope>NUCLEOTIDE SEQUENCE [LARGE SCALE GENOMIC DNA]</scope>
    <source>
        <strain evidence="6 7">DSM 29620</strain>
    </source>
</reference>
<comment type="catalytic activity">
    <reaction evidence="4">
        <text>an aldehyde + NAD(+) + H2O = a carboxylate + NADH + 2 H(+)</text>
        <dbReference type="Rhea" id="RHEA:16185"/>
        <dbReference type="ChEBI" id="CHEBI:15377"/>
        <dbReference type="ChEBI" id="CHEBI:15378"/>
        <dbReference type="ChEBI" id="CHEBI:17478"/>
        <dbReference type="ChEBI" id="CHEBI:29067"/>
        <dbReference type="ChEBI" id="CHEBI:57540"/>
        <dbReference type="ChEBI" id="CHEBI:57945"/>
        <dbReference type="EC" id="1.2.1.3"/>
    </reaction>
</comment>
<comment type="similarity">
    <text evidence="1">Belongs to the aldehyde dehydrogenase family.</text>
</comment>
<dbReference type="AlphaFoldDB" id="A0A1H0L9T2"/>
<dbReference type="PANTHER" id="PTHR42804:SF1">
    <property type="entry name" value="ALDEHYDE DEHYDROGENASE-RELATED"/>
    <property type="match status" value="1"/>
</dbReference>
<dbReference type="EC" id="1.2.1.3" evidence="3"/>
<dbReference type="FunFam" id="3.40.605.10:FF:000007">
    <property type="entry name" value="NAD/NADP-dependent betaine aldehyde dehydrogenase"/>
    <property type="match status" value="1"/>
</dbReference>
<dbReference type="FunFam" id="3.40.309.10:FF:000012">
    <property type="entry name" value="Betaine aldehyde dehydrogenase"/>
    <property type="match status" value="1"/>
</dbReference>
<sequence>MHSRQIYIDGEWRNSQGTGVIDVFNPATERKIGEVSEATAADVDSAVEAAQRAFATFSRSSVDDRIALLEALLVSFEKRKGDIARVLSDEMGCPITAATNIQAASGPNHLREMIRVLRDYDFDEMSGTTLLTREPIGVCGLITPWNFPVNQIICKVAPAIAAGCTMVLKPSEEAPLSGIVFAEIADEADLPKGVFNLVNGYGATVGAAISGHPGIDMVSFTGSTRAGIEVARAAANNVKRVAQELGGKAPNILLDDVDLEKAVAPGVARCFGNAGQSCSAATRMLVPRAMQDRVAELAREAAATYVVGDPSREDVNMGPMVNAAQYDKVQELIQSGIDEGATLICGGTGKPDGLNAGHFVKPTIFTDVTNDMRIAREEIFGPVLSILPYDSEEEAIGIANDTPYGLAAYVQSASLERARAVGRALRAGGVHLNYPAVDRGAPFGGYKQSGNGREWGRFGLEEFLEIKAIVGYGTD</sequence>
<protein>
    <recommendedName>
        <fullName evidence="3">aldehyde dehydrogenase (NAD(+))</fullName>
        <ecNumber evidence="3">1.2.1.3</ecNumber>
    </recommendedName>
</protein>
<evidence type="ECO:0000259" key="5">
    <source>
        <dbReference type="Pfam" id="PF00171"/>
    </source>
</evidence>
<dbReference type="InterPro" id="IPR016162">
    <property type="entry name" value="Ald_DH_N"/>
</dbReference>
<dbReference type="GO" id="GO:0004029">
    <property type="term" value="F:aldehyde dehydrogenase (NAD+) activity"/>
    <property type="evidence" value="ECO:0007669"/>
    <property type="project" value="UniProtKB-EC"/>
</dbReference>
<keyword evidence="7" id="KW-1185">Reference proteome</keyword>
<evidence type="ECO:0000313" key="6">
    <source>
        <dbReference type="EMBL" id="SHK69796.1"/>
    </source>
</evidence>